<dbReference type="EnsemblPlants" id="AVESA.00010b.r2.5CG0884250.2">
    <property type="protein sequence ID" value="AVESA.00010b.r2.5CG0884250.2.CDS.1"/>
    <property type="gene ID" value="AVESA.00010b.r2.5CG0884250"/>
</dbReference>
<proteinExistence type="predicted"/>
<protein>
    <submittedName>
        <fullName evidence="1">Uncharacterized protein</fullName>
    </submittedName>
</protein>
<evidence type="ECO:0000313" key="2">
    <source>
        <dbReference type="Proteomes" id="UP001732700"/>
    </source>
</evidence>
<sequence>MAQPALPDELLEEIFLRLPTAADLARASMACVSFRRVVTGHPFLRRFRILHPPPLLGFLCGNLVPAQPPHPSAAAAATFANTDFSCSFLPSIERWCLREVRDGRALFSPALEGRDDDYNPRDLVRELAVCDPLHRRYLLLPAIPDHLANQVHLSDIVECEPFLAPPGDDEDESSFRVMCLVRYRANLVLFVFSSCAGQWLADPVTFDMFGGSASHRYYAHGCFCWEIYRADKLLVLDTRRMDFSAIDLPPAPGRYLRDMAIVETGEGKFWMLTISDQITYDRYHLLYAVQGMDGNGANQWQSKSVIPLPENYRYGIMGVAGGYLLLNGYPKGDREVVDYFTLNLQNFQIEWFFQTGDYIMIGDLYTDFPPSLSPPTI</sequence>
<reference evidence="1" key="2">
    <citation type="submission" date="2025-09" db="UniProtKB">
        <authorList>
            <consortium name="EnsemblPlants"/>
        </authorList>
    </citation>
    <scope>IDENTIFICATION</scope>
</reference>
<reference evidence="1" key="1">
    <citation type="submission" date="2021-05" db="EMBL/GenBank/DDBJ databases">
        <authorList>
            <person name="Scholz U."/>
            <person name="Mascher M."/>
            <person name="Fiebig A."/>
        </authorList>
    </citation>
    <scope>NUCLEOTIDE SEQUENCE [LARGE SCALE GENOMIC DNA]</scope>
</reference>
<accession>A0ACD5XVB4</accession>
<keyword evidence="2" id="KW-1185">Reference proteome</keyword>
<dbReference type="Proteomes" id="UP001732700">
    <property type="component" value="Chromosome 5C"/>
</dbReference>
<name>A0ACD5XVB4_AVESA</name>
<evidence type="ECO:0000313" key="1">
    <source>
        <dbReference type="EnsemblPlants" id="AVESA.00010b.r2.5CG0884250.2.CDS.1"/>
    </source>
</evidence>
<organism evidence="1 2">
    <name type="scientific">Avena sativa</name>
    <name type="common">Oat</name>
    <dbReference type="NCBI Taxonomy" id="4498"/>
    <lineage>
        <taxon>Eukaryota</taxon>
        <taxon>Viridiplantae</taxon>
        <taxon>Streptophyta</taxon>
        <taxon>Embryophyta</taxon>
        <taxon>Tracheophyta</taxon>
        <taxon>Spermatophyta</taxon>
        <taxon>Magnoliopsida</taxon>
        <taxon>Liliopsida</taxon>
        <taxon>Poales</taxon>
        <taxon>Poaceae</taxon>
        <taxon>BOP clade</taxon>
        <taxon>Pooideae</taxon>
        <taxon>Poodae</taxon>
        <taxon>Poeae</taxon>
        <taxon>Poeae Chloroplast Group 1 (Aveneae type)</taxon>
        <taxon>Aveninae</taxon>
        <taxon>Avena</taxon>
    </lineage>
</organism>